<reference evidence="2" key="1">
    <citation type="submission" date="2014-02" db="EMBL/GenBank/DDBJ databases">
        <title>The Genome Sequence of Trichophyton rubrum (morphotype fischeri) CBS 288.86.</title>
        <authorList>
            <consortium name="The Broad Institute Genomics Platform"/>
            <person name="Cuomo C.A."/>
            <person name="White T.C."/>
            <person name="Graser Y."/>
            <person name="Martinez-Rossi N."/>
            <person name="Heitman J."/>
            <person name="Young S.K."/>
            <person name="Zeng Q."/>
            <person name="Gargeya S."/>
            <person name="Abouelleil A."/>
            <person name="Alvarado L."/>
            <person name="Chapman S.B."/>
            <person name="Gainer-Dewar J."/>
            <person name="Goldberg J."/>
            <person name="Griggs A."/>
            <person name="Gujja S."/>
            <person name="Hansen M."/>
            <person name="Howarth C."/>
            <person name="Imamovic A."/>
            <person name="Larimer J."/>
            <person name="Martinez D."/>
            <person name="Murphy C."/>
            <person name="Pearson M.D."/>
            <person name="Persinoti G."/>
            <person name="Poon T."/>
            <person name="Priest M."/>
            <person name="Roberts A.D."/>
            <person name="Saif S."/>
            <person name="Shea T.D."/>
            <person name="Sykes S.N."/>
            <person name="Wortman J."/>
            <person name="Nusbaum C."/>
            <person name="Birren B."/>
        </authorList>
    </citation>
    <scope>NUCLEOTIDE SEQUENCE [LARGE SCALE GENOMIC DNA]</scope>
    <source>
        <strain evidence="2">CBS 288.86</strain>
    </source>
</reference>
<dbReference type="EMBL" id="KK207945">
    <property type="protein sequence ID" value="EZF47383.1"/>
    <property type="molecule type" value="Genomic_DNA"/>
</dbReference>
<dbReference type="Proteomes" id="UP000023758">
    <property type="component" value="Unassembled WGS sequence"/>
</dbReference>
<protein>
    <submittedName>
        <fullName evidence="2">Uncharacterized protein</fullName>
    </submittedName>
</protein>
<feature type="region of interest" description="Disordered" evidence="1">
    <location>
        <begin position="1"/>
        <end position="28"/>
    </location>
</feature>
<name>A0A022VNP0_TRIRU</name>
<sequence>MRIHMAGGWGTSDVTASSQDIPPADWPMSKGVPGAISTGLEECPSIRVRRVNNKKSSPNSQDIWGLPPRVSIIYLQVDRGHNDVSSHIISYTVVTPEDRKVLLLY</sequence>
<organism evidence="2">
    <name type="scientific">Trichophyton rubrum CBS 288.86</name>
    <dbReference type="NCBI Taxonomy" id="1215330"/>
    <lineage>
        <taxon>Eukaryota</taxon>
        <taxon>Fungi</taxon>
        <taxon>Dikarya</taxon>
        <taxon>Ascomycota</taxon>
        <taxon>Pezizomycotina</taxon>
        <taxon>Eurotiomycetes</taxon>
        <taxon>Eurotiomycetidae</taxon>
        <taxon>Onygenales</taxon>
        <taxon>Arthrodermataceae</taxon>
        <taxon>Trichophyton</taxon>
    </lineage>
</organism>
<dbReference type="AlphaFoldDB" id="A0A022VNP0"/>
<evidence type="ECO:0000256" key="1">
    <source>
        <dbReference type="SAM" id="MobiDB-lite"/>
    </source>
</evidence>
<gene>
    <name evidence="2" type="ORF">H103_08802</name>
</gene>
<proteinExistence type="predicted"/>
<accession>A0A022VNP0</accession>
<dbReference type="HOGENOM" id="CLU_2238561_0_0_1"/>
<evidence type="ECO:0000313" key="2">
    <source>
        <dbReference type="EMBL" id="EZF47383.1"/>
    </source>
</evidence>